<evidence type="ECO:0000313" key="2">
    <source>
        <dbReference type="Proteomes" id="UP000240424"/>
    </source>
</evidence>
<reference evidence="1 2" key="1">
    <citation type="submission" date="2017-01" db="EMBL/GenBank/DDBJ databases">
        <authorList>
            <consortium name="Urmite Genomes"/>
        </authorList>
    </citation>
    <scope>NUCLEOTIDE SEQUENCE [LARGE SCALE GENOMIC DNA]</scope>
    <source>
        <strain evidence="1 2">AB215</strain>
    </source>
</reference>
<gene>
    <name evidence="1" type="ORF">MNAB215_5580</name>
</gene>
<dbReference type="Proteomes" id="UP000240424">
    <property type="component" value="Unassembled WGS sequence"/>
</dbReference>
<organism evidence="1 2">
    <name type="scientific">Mycobacterium numidiamassiliense</name>
    <dbReference type="NCBI Taxonomy" id="1841861"/>
    <lineage>
        <taxon>Bacteria</taxon>
        <taxon>Bacillati</taxon>
        <taxon>Actinomycetota</taxon>
        <taxon>Actinomycetes</taxon>
        <taxon>Mycobacteriales</taxon>
        <taxon>Mycobacteriaceae</taxon>
        <taxon>Mycobacterium</taxon>
    </lineage>
</organism>
<keyword evidence="2" id="KW-1185">Reference proteome</keyword>
<accession>A0A2U3PHW3</accession>
<evidence type="ECO:0000313" key="1">
    <source>
        <dbReference type="EMBL" id="SPM43354.1"/>
    </source>
</evidence>
<dbReference type="AlphaFoldDB" id="A0A2U3PHW3"/>
<protein>
    <submittedName>
        <fullName evidence="1">Uncharacterized protein</fullName>
    </submittedName>
</protein>
<dbReference type="EMBL" id="FUEZ01000004">
    <property type="protein sequence ID" value="SPM43354.1"/>
    <property type="molecule type" value="Genomic_DNA"/>
</dbReference>
<name>A0A2U3PHW3_9MYCO</name>
<sequence length="63" mass="7539">MAVDANWIDYWAGRYRVDADEKVLNQVGPRVRQRKCYDREDFMAVGEWKSPGPGRRWRPILTR</sequence>
<proteinExistence type="predicted"/>